<keyword evidence="3" id="KW-1185">Reference proteome</keyword>
<keyword evidence="1" id="KW-0812">Transmembrane</keyword>
<dbReference type="EMBL" id="WWCO01000002">
    <property type="protein sequence ID" value="MYM33280.1"/>
    <property type="molecule type" value="Genomic_DNA"/>
</dbReference>
<gene>
    <name evidence="2" type="ORF">GTP38_02860</name>
</gene>
<keyword evidence="1" id="KW-0472">Membrane</keyword>
<dbReference type="Proteomes" id="UP000449678">
    <property type="component" value="Unassembled WGS sequence"/>
</dbReference>
<comment type="caution">
    <text evidence="2">The sequence shown here is derived from an EMBL/GenBank/DDBJ whole genome shotgun (WGS) entry which is preliminary data.</text>
</comment>
<evidence type="ECO:0000256" key="1">
    <source>
        <dbReference type="SAM" id="Phobius"/>
    </source>
</evidence>
<organism evidence="2 3">
    <name type="scientific">Duganella lactea</name>
    <dbReference type="NCBI Taxonomy" id="2692173"/>
    <lineage>
        <taxon>Bacteria</taxon>
        <taxon>Pseudomonadati</taxon>
        <taxon>Pseudomonadota</taxon>
        <taxon>Betaproteobacteria</taxon>
        <taxon>Burkholderiales</taxon>
        <taxon>Oxalobacteraceae</taxon>
        <taxon>Telluria group</taxon>
        <taxon>Duganella</taxon>
    </lineage>
</organism>
<keyword evidence="1" id="KW-1133">Transmembrane helix</keyword>
<feature type="transmembrane region" description="Helical" evidence="1">
    <location>
        <begin position="6"/>
        <end position="26"/>
    </location>
</feature>
<reference evidence="2 3" key="1">
    <citation type="submission" date="2019-12" db="EMBL/GenBank/DDBJ databases">
        <title>Novel species isolated from a subtropical stream in China.</title>
        <authorList>
            <person name="Lu H."/>
        </authorList>
    </citation>
    <scope>NUCLEOTIDE SEQUENCE [LARGE SCALE GENOMIC DNA]</scope>
    <source>
        <strain evidence="2 3">FT94W</strain>
    </source>
</reference>
<evidence type="ECO:0000313" key="3">
    <source>
        <dbReference type="Proteomes" id="UP000449678"/>
    </source>
</evidence>
<evidence type="ECO:0000313" key="2">
    <source>
        <dbReference type="EMBL" id="MYM33280.1"/>
    </source>
</evidence>
<dbReference type="RefSeq" id="WP_160988688.1">
    <property type="nucleotide sequence ID" value="NZ_WWCO01000002.1"/>
</dbReference>
<proteinExistence type="predicted"/>
<name>A0ABW9V3B5_9BURK</name>
<protein>
    <submittedName>
        <fullName evidence="2">Uncharacterized protein</fullName>
    </submittedName>
</protein>
<accession>A0ABW9V3B5</accession>
<sequence>MKNLKVGVRLGFGFGAVLLLIAMTVLRLIRLQEGAVVTDRKININYKNQHLAAK</sequence>